<accession>A0AAV5D477</accession>
<gene>
    <name evidence="1" type="primary">ga23023</name>
    <name evidence="1" type="ORF">PR202_ga23023</name>
</gene>
<evidence type="ECO:0000313" key="2">
    <source>
        <dbReference type="Proteomes" id="UP001054889"/>
    </source>
</evidence>
<comment type="caution">
    <text evidence="1">The sequence shown here is derived from an EMBL/GenBank/DDBJ whole genome shotgun (WGS) entry which is preliminary data.</text>
</comment>
<reference evidence="1" key="2">
    <citation type="submission" date="2021-12" db="EMBL/GenBank/DDBJ databases">
        <title>Resequencing data analysis of finger millet.</title>
        <authorList>
            <person name="Hatakeyama M."/>
            <person name="Aluri S."/>
            <person name="Balachadran M.T."/>
            <person name="Sivarajan S.R."/>
            <person name="Poveda L."/>
            <person name="Shimizu-Inatsugi R."/>
            <person name="Schlapbach R."/>
            <person name="Sreeman S.M."/>
            <person name="Shimizu K.K."/>
        </authorList>
    </citation>
    <scope>NUCLEOTIDE SEQUENCE</scope>
</reference>
<dbReference type="AlphaFoldDB" id="A0AAV5D477"/>
<evidence type="ECO:0000313" key="1">
    <source>
        <dbReference type="EMBL" id="GJN05402.1"/>
    </source>
</evidence>
<dbReference type="EMBL" id="BQKI01000012">
    <property type="protein sequence ID" value="GJN05402.1"/>
    <property type="molecule type" value="Genomic_DNA"/>
</dbReference>
<sequence>MKLRLHNRVVAGELAGGRSTATNTARWTKGNNPLHCLAHSLNPRFYSKEWLDEGIGRVPPHKDREISRMRMTCFKKFFRIPQELAQVKEEYAKFSSCSDEFSDYDSITG</sequence>
<keyword evidence="2" id="KW-1185">Reference proteome</keyword>
<reference evidence="1" key="1">
    <citation type="journal article" date="2018" name="DNA Res.">
        <title>Multiple hybrid de novo genome assembly of finger millet, an orphan allotetraploid crop.</title>
        <authorList>
            <person name="Hatakeyama M."/>
            <person name="Aluri S."/>
            <person name="Balachadran M.T."/>
            <person name="Sivarajan S.R."/>
            <person name="Patrignani A."/>
            <person name="Gruter S."/>
            <person name="Poveda L."/>
            <person name="Shimizu-Inatsugi R."/>
            <person name="Baeten J."/>
            <person name="Francoijs K.J."/>
            <person name="Nataraja K.N."/>
            <person name="Reddy Y.A.N."/>
            <person name="Phadnis S."/>
            <person name="Ravikumar R.L."/>
            <person name="Schlapbach R."/>
            <person name="Sreeman S.M."/>
            <person name="Shimizu K.K."/>
        </authorList>
    </citation>
    <scope>NUCLEOTIDE SEQUENCE</scope>
</reference>
<organism evidence="1 2">
    <name type="scientific">Eleusine coracana subsp. coracana</name>
    <dbReference type="NCBI Taxonomy" id="191504"/>
    <lineage>
        <taxon>Eukaryota</taxon>
        <taxon>Viridiplantae</taxon>
        <taxon>Streptophyta</taxon>
        <taxon>Embryophyta</taxon>
        <taxon>Tracheophyta</taxon>
        <taxon>Spermatophyta</taxon>
        <taxon>Magnoliopsida</taxon>
        <taxon>Liliopsida</taxon>
        <taxon>Poales</taxon>
        <taxon>Poaceae</taxon>
        <taxon>PACMAD clade</taxon>
        <taxon>Chloridoideae</taxon>
        <taxon>Cynodonteae</taxon>
        <taxon>Eleusininae</taxon>
        <taxon>Eleusine</taxon>
    </lineage>
</organism>
<protein>
    <submittedName>
        <fullName evidence="1">Uncharacterized protein</fullName>
    </submittedName>
</protein>
<dbReference type="Proteomes" id="UP001054889">
    <property type="component" value="Unassembled WGS sequence"/>
</dbReference>
<proteinExistence type="predicted"/>
<name>A0AAV5D477_ELECO</name>